<gene>
    <name evidence="10" type="ORF">A2024_06630</name>
</gene>
<evidence type="ECO:0000256" key="4">
    <source>
        <dbReference type="ARBA" id="ARBA00022723"/>
    </source>
</evidence>
<dbReference type="GO" id="GO:0004177">
    <property type="term" value="F:aminopeptidase activity"/>
    <property type="evidence" value="ECO:0007669"/>
    <property type="project" value="UniProtKB-UniRule"/>
</dbReference>
<dbReference type="SUPFAM" id="SSF101821">
    <property type="entry name" value="Aminopeptidase/glucanase lid domain"/>
    <property type="match status" value="1"/>
</dbReference>
<dbReference type="PANTHER" id="PTHR32481:SF7">
    <property type="entry name" value="AMINOPEPTIDASE YHFE-RELATED"/>
    <property type="match status" value="1"/>
</dbReference>
<evidence type="ECO:0000256" key="6">
    <source>
        <dbReference type="PIRNR" id="PIRNR001123"/>
    </source>
</evidence>
<dbReference type="SUPFAM" id="SSF53187">
    <property type="entry name" value="Zn-dependent exopeptidases"/>
    <property type="match status" value="1"/>
</dbReference>
<dbReference type="GO" id="GO:0046872">
    <property type="term" value="F:metal ion binding"/>
    <property type="evidence" value="ECO:0007669"/>
    <property type="project" value="UniProtKB-UniRule"/>
</dbReference>
<sequence length="339" mass="36579">MERIVEILRDMEAIHSPSGFTNQIMGYIEVLAQGAGVSTKRTNKGGLVAGNHPHPRLVVAGHVDTLGAMVSGINSDGNLSLTKIGGPILPSFEGEYVTIRTVSGREFRGTLLLNNPAAHVNDEAEKTVRKAENMHIRLDAEVAKKEQTEALGIRIGDFIFFDPRFEYTETGYIKSRFLDDKAGSAAMLDAMLTLGAEKLKAIPVAFFFSNYEEVGHGAASGLPETAVEMLVTDMGVVGEKVEGDESSVSICVKDSTGPYDYGIRCKLTELAEKNKIPHKLDVFPHYGSDGSIALIAGYDIRVGLIGPGVSASHGMERTHLKGLNATRDLMLAYIRETLG</sequence>
<evidence type="ECO:0000313" key="11">
    <source>
        <dbReference type="Proteomes" id="UP000177230"/>
    </source>
</evidence>
<feature type="binding site" evidence="8">
    <location>
        <position position="179"/>
    </location>
    <ligand>
        <name>Zn(2+)</name>
        <dbReference type="ChEBI" id="CHEBI:29105"/>
        <label>2</label>
    </ligand>
</feature>
<evidence type="ECO:0000313" key="10">
    <source>
        <dbReference type="EMBL" id="OGF13810.1"/>
    </source>
</evidence>
<feature type="binding site" evidence="8">
    <location>
        <position position="213"/>
    </location>
    <ligand>
        <name>Zn(2+)</name>
        <dbReference type="ChEBI" id="CHEBI:29105"/>
        <label>2</label>
    </ligand>
</feature>
<evidence type="ECO:0000256" key="7">
    <source>
        <dbReference type="PIRSR" id="PIRSR001123-1"/>
    </source>
</evidence>
<dbReference type="CDD" id="cd05657">
    <property type="entry name" value="M42_glucanase_like"/>
    <property type="match status" value="1"/>
</dbReference>
<evidence type="ECO:0000256" key="5">
    <source>
        <dbReference type="ARBA" id="ARBA00022801"/>
    </source>
</evidence>
<dbReference type="InterPro" id="IPR051464">
    <property type="entry name" value="Peptidase_M42_aminopept"/>
</dbReference>
<dbReference type="AlphaFoldDB" id="A0A1F5RH86"/>
<dbReference type="Proteomes" id="UP000177230">
    <property type="component" value="Unassembled WGS sequence"/>
</dbReference>
<dbReference type="InterPro" id="IPR023367">
    <property type="entry name" value="Peptidase_M42_dom2"/>
</dbReference>
<keyword evidence="2" id="KW-0031">Aminopeptidase</keyword>
<dbReference type="Gene3D" id="2.40.30.40">
    <property type="entry name" value="Peptidase M42, domain 2"/>
    <property type="match status" value="1"/>
</dbReference>
<keyword evidence="3" id="KW-0645">Protease</keyword>
<protein>
    <submittedName>
        <fullName evidence="10">Glucanase</fullName>
    </submittedName>
</protein>
<dbReference type="InterPro" id="IPR008007">
    <property type="entry name" value="Peptidase_M42"/>
</dbReference>
<evidence type="ECO:0000256" key="9">
    <source>
        <dbReference type="SAM" id="Coils"/>
    </source>
</evidence>
<reference evidence="10 11" key="1">
    <citation type="journal article" date="2016" name="Nat. Commun.">
        <title>Thousands of microbial genomes shed light on interconnected biogeochemical processes in an aquifer system.</title>
        <authorList>
            <person name="Anantharaman K."/>
            <person name="Brown C.T."/>
            <person name="Hug L.A."/>
            <person name="Sharon I."/>
            <person name="Castelle C.J."/>
            <person name="Probst A.J."/>
            <person name="Thomas B.C."/>
            <person name="Singh A."/>
            <person name="Wilkins M.J."/>
            <person name="Karaoz U."/>
            <person name="Brodie E.L."/>
            <person name="Williams K.H."/>
            <person name="Hubbard S.S."/>
            <person name="Banfield J.F."/>
        </authorList>
    </citation>
    <scope>NUCLEOTIDE SEQUENCE [LARGE SCALE GENOMIC DNA]</scope>
</reference>
<accession>A0A1F5RH86</accession>
<feature type="active site" description="Proton acceptor" evidence="7">
    <location>
        <position position="212"/>
    </location>
</feature>
<feature type="binding site" evidence="8">
    <location>
        <position position="179"/>
    </location>
    <ligand>
        <name>Zn(2+)</name>
        <dbReference type="ChEBI" id="CHEBI:29105"/>
        <label>1</label>
    </ligand>
</feature>
<comment type="cofactor">
    <cofactor evidence="8">
        <name>a divalent metal cation</name>
        <dbReference type="ChEBI" id="CHEBI:60240"/>
    </cofactor>
    <text evidence="8">Binds 2 divalent metal cations per subunit.</text>
</comment>
<dbReference type="EMBL" id="MFFM01000012">
    <property type="protein sequence ID" value="OGF13810.1"/>
    <property type="molecule type" value="Genomic_DNA"/>
</dbReference>
<dbReference type="Gene3D" id="3.40.630.10">
    <property type="entry name" value="Zn peptidases"/>
    <property type="match status" value="1"/>
</dbReference>
<organism evidence="10 11">
    <name type="scientific">Candidatus Edwardsbacteria bacterium GWF2_54_11</name>
    <dbReference type="NCBI Taxonomy" id="1817851"/>
    <lineage>
        <taxon>Bacteria</taxon>
        <taxon>Candidatus Edwardsiibacteriota</taxon>
    </lineage>
</organism>
<keyword evidence="9" id="KW-0175">Coiled coil</keyword>
<dbReference type="PANTHER" id="PTHR32481">
    <property type="entry name" value="AMINOPEPTIDASE"/>
    <property type="match status" value="1"/>
</dbReference>
<feature type="coiled-coil region" evidence="9">
    <location>
        <begin position="121"/>
        <end position="148"/>
    </location>
</feature>
<dbReference type="GO" id="GO:0006508">
    <property type="term" value="P:proteolysis"/>
    <property type="evidence" value="ECO:0007669"/>
    <property type="project" value="UniProtKB-KW"/>
</dbReference>
<dbReference type="Pfam" id="PF05343">
    <property type="entry name" value="Peptidase_M42"/>
    <property type="match status" value="1"/>
</dbReference>
<proteinExistence type="inferred from homology"/>
<evidence type="ECO:0000256" key="8">
    <source>
        <dbReference type="PIRSR" id="PIRSR001123-2"/>
    </source>
</evidence>
<feature type="binding site" evidence="8">
    <location>
        <position position="313"/>
    </location>
    <ligand>
        <name>Zn(2+)</name>
        <dbReference type="ChEBI" id="CHEBI:29105"/>
        <label>2</label>
    </ligand>
</feature>
<dbReference type="PIRSF" id="PIRSF001123">
    <property type="entry name" value="PepA_GA"/>
    <property type="match status" value="1"/>
</dbReference>
<feature type="binding site" evidence="8">
    <location>
        <position position="62"/>
    </location>
    <ligand>
        <name>Zn(2+)</name>
        <dbReference type="ChEBI" id="CHEBI:29105"/>
        <label>1</label>
    </ligand>
</feature>
<evidence type="ECO:0000256" key="3">
    <source>
        <dbReference type="ARBA" id="ARBA00022670"/>
    </source>
</evidence>
<name>A0A1F5RH86_9BACT</name>
<evidence type="ECO:0000256" key="2">
    <source>
        <dbReference type="ARBA" id="ARBA00022438"/>
    </source>
</evidence>
<keyword evidence="5" id="KW-0378">Hydrolase</keyword>
<feature type="binding site" evidence="8">
    <location>
        <position position="233"/>
    </location>
    <ligand>
        <name>Zn(2+)</name>
        <dbReference type="ChEBI" id="CHEBI:29105"/>
        <label>1</label>
    </ligand>
</feature>
<comment type="similarity">
    <text evidence="1 6">Belongs to the peptidase M42 family.</text>
</comment>
<keyword evidence="4 8" id="KW-0479">Metal-binding</keyword>
<comment type="caution">
    <text evidence="10">The sequence shown here is derived from an EMBL/GenBank/DDBJ whole genome shotgun (WGS) entry which is preliminary data.</text>
</comment>
<evidence type="ECO:0000256" key="1">
    <source>
        <dbReference type="ARBA" id="ARBA00006272"/>
    </source>
</evidence>